<geneLocation type="plasmid" evidence="1">
    <name>pM7012</name>
</geneLocation>
<name>V5YQ06_9BURK</name>
<dbReference type="AlphaFoldDB" id="V5YQ06"/>
<proteinExistence type="predicted"/>
<accession>V5YQ06</accession>
<organism evidence="1">
    <name type="scientific">Burkholderia sp. M701</name>
    <dbReference type="NCBI Taxonomy" id="326454"/>
    <lineage>
        <taxon>Bacteria</taxon>
        <taxon>Pseudomonadati</taxon>
        <taxon>Pseudomonadota</taxon>
        <taxon>Betaproteobacteria</taxon>
        <taxon>Burkholderiales</taxon>
        <taxon>Burkholderiaceae</taxon>
        <taxon>Burkholderia</taxon>
    </lineage>
</organism>
<sequence length="219" mass="24264">MECPVAHNQFFYRIDGLDLTPGNKTAGFCFSVSTQAMAVLAKEPVLQEEIDRLMTHARKRLSRFGSDPAKSAANAEILFFENTACPRAFISDAIFGGSIGADPETFGKLLTPHPLDRIGPEVEFTPHNCDLAEQALILVVLAQTWAEYAWAKLSEFAGRGGSAMESSYLVHWEGKPRQLTPYWDVAEHSGAPVVESFDSEGKRVKVYRLVNGRYEAHQD</sequence>
<evidence type="ECO:0000313" key="1">
    <source>
        <dbReference type="EMBL" id="BAO19001.1"/>
    </source>
</evidence>
<reference evidence="1" key="1">
    <citation type="journal article" date="2014" name="Microbiology">
        <title>A 2,4-dichlorophenoxyacetic acid degradation plasmid pM7012 discloses distribution of an unclassified megaplasmid group across bacterial species.</title>
        <authorList>
            <person name="Sakai Y."/>
            <person name="Ogawa N."/>
            <person name="Shimomura Y."/>
            <person name="Fujii T."/>
        </authorList>
    </citation>
    <scope>NUCLEOTIDE SEQUENCE</scope>
    <source>
        <strain evidence="1">M701</strain>
    </source>
</reference>
<protein>
    <submittedName>
        <fullName evidence="1">Uncharacterized protein</fullName>
    </submittedName>
</protein>
<keyword evidence="1" id="KW-0614">Plasmid</keyword>
<dbReference type="EMBL" id="AB853026">
    <property type="protein sequence ID" value="BAO19001.1"/>
    <property type="molecule type" value="Genomic_DNA"/>
</dbReference>
<reference evidence="1" key="2">
    <citation type="submission" date="2024-06" db="EMBL/GenBank/DDBJ databases">
        <authorList>
            <person name="Sakai Y."/>
            <person name="Fujii T."/>
        </authorList>
    </citation>
    <scope>NUCLEOTIDE SEQUENCE</scope>
    <source>
        <strain evidence="1">M701</strain>
        <plasmid evidence="1">pM7012</plasmid>
    </source>
</reference>